<proteinExistence type="predicted"/>
<dbReference type="RefSeq" id="WP_004429657.1">
    <property type="nucleotide sequence ID" value="NC_014639.1"/>
</dbReference>
<name>A0ABN3ZD94_BACA1</name>
<dbReference type="InterPro" id="IPR011042">
    <property type="entry name" value="6-blade_b-propeller_TolB-like"/>
</dbReference>
<organism evidence="1 2">
    <name type="scientific">Bacillus atrophaeus (strain 1942)</name>
    <dbReference type="NCBI Taxonomy" id="720555"/>
    <lineage>
        <taxon>Bacteria</taxon>
        <taxon>Bacillati</taxon>
        <taxon>Bacillota</taxon>
        <taxon>Bacilli</taxon>
        <taxon>Bacillales</taxon>
        <taxon>Bacillaceae</taxon>
        <taxon>Bacillus</taxon>
    </lineage>
</organism>
<protein>
    <submittedName>
        <fullName evidence="1">YdjN</fullName>
    </submittedName>
</protein>
<sequence length="344" mass="39678">MKNKKMWVTLFIVGLVSILILFSNVYNSNTSHVTSKISEPDLLISFTNAHLITSYYFNDNILHQEKMTEYPAMTLNKDRSTLYYTKRDEQKKLNIVRFELKSSRAEIVTKSIDYADELQLSSDETTLYMRVNQPNHRNFHLASLHLSTKKTAIIFPDKSNQDQNVAFFKYNSHKNNHIVLHYSLAEDMKNVEKANVTGNPLKPPKTIFSIIDSKQTKQIGSLTKPIQDVAIAPKGDKVLFTSDSESDDEARTVFELDLESNKYKPLFKEDGKFKLLSQSFPQYSPDGKEVYFLGIDSKAKSYTDESTGREIKERTIYSYTRQSKEFAKRWEKPNGVINNFSVLN</sequence>
<keyword evidence="2" id="KW-1185">Reference proteome</keyword>
<accession>A0ABN3ZD94</accession>
<reference evidence="1 2" key="1">
    <citation type="journal article" date="2011" name="Front. Microbiol.">
        <title>Genomic signatures of strain selection and enhancement in Bacillus atrophaeus var. globigii, a historical biowarfare simulant.</title>
        <authorList>
            <person name="Gibbons H.S."/>
            <person name="Broomall S.M."/>
            <person name="McNew L.A."/>
            <person name="Daligault H."/>
            <person name="Chapman C."/>
            <person name="Bruce D."/>
            <person name="Karavis M."/>
            <person name="Krepps M."/>
            <person name="McGregor P.A."/>
            <person name="Hong C."/>
            <person name="Park K.H."/>
            <person name="Akmal A."/>
            <person name="Feldman A."/>
            <person name="Lin J.S."/>
            <person name="Chang W.E."/>
            <person name="Higgs B.W."/>
            <person name="Demirev P."/>
            <person name="Lindquist J."/>
            <person name="Liem A."/>
            <person name="Fochler E."/>
            <person name="Read T.D."/>
            <person name="Tapia R."/>
            <person name="Johnson S."/>
            <person name="Bishop-Lilly K.A."/>
            <person name="Detter C."/>
            <person name="Han C."/>
            <person name="Sozhamannan S."/>
            <person name="Rosenzweig C.N."/>
            <person name="Skowronski E.W."/>
        </authorList>
    </citation>
    <scope>NUCLEOTIDE SEQUENCE [LARGE SCALE GENOMIC DNA]</scope>
    <source>
        <strain evidence="1 2">1942</strain>
    </source>
</reference>
<dbReference type="SUPFAM" id="SSF82171">
    <property type="entry name" value="DPP6 N-terminal domain-like"/>
    <property type="match status" value="1"/>
</dbReference>
<evidence type="ECO:0000313" key="2">
    <source>
        <dbReference type="Proteomes" id="UP000006867"/>
    </source>
</evidence>
<dbReference type="EMBL" id="CP002207">
    <property type="protein sequence ID" value="ADP32843.1"/>
    <property type="molecule type" value="Genomic_DNA"/>
</dbReference>
<evidence type="ECO:0000313" key="1">
    <source>
        <dbReference type="EMBL" id="ADP32843.1"/>
    </source>
</evidence>
<gene>
    <name evidence="1" type="ordered locus">BATR1942_09550</name>
</gene>
<dbReference type="Gene3D" id="2.120.10.30">
    <property type="entry name" value="TolB, C-terminal domain"/>
    <property type="match status" value="1"/>
</dbReference>
<dbReference type="Proteomes" id="UP000006867">
    <property type="component" value="Chromosome"/>
</dbReference>